<evidence type="ECO:0000313" key="2">
    <source>
        <dbReference type="Proteomes" id="UP000176893"/>
    </source>
</evidence>
<dbReference type="STRING" id="1802661.A2649_02920"/>
<dbReference type="AlphaFoldDB" id="A0A1F8EC55"/>
<gene>
    <name evidence="1" type="ORF">A2649_02920</name>
</gene>
<dbReference type="Proteomes" id="UP000176893">
    <property type="component" value="Unassembled WGS sequence"/>
</dbReference>
<comment type="caution">
    <text evidence="1">The sequence shown here is derived from an EMBL/GenBank/DDBJ whole genome shotgun (WGS) entry which is preliminary data.</text>
</comment>
<dbReference type="EMBL" id="MGJB01000015">
    <property type="protein sequence ID" value="OGM98501.1"/>
    <property type="molecule type" value="Genomic_DNA"/>
</dbReference>
<accession>A0A1F8EC55</accession>
<name>A0A1F8EC55_9BACT</name>
<sequence>MTLGLSKKWIDKMKSLPESGMGHQSVEVKLKNGIILRGTVMNSNILKVDGYVIFKNDDIDDINVL</sequence>
<proteinExistence type="predicted"/>
<evidence type="ECO:0000313" key="1">
    <source>
        <dbReference type="EMBL" id="OGM98501.1"/>
    </source>
</evidence>
<protein>
    <recommendedName>
        <fullName evidence="3">LSM domain-containing protein</fullName>
    </recommendedName>
</protein>
<organism evidence="1 2">
    <name type="scientific">Candidatus Yanofskybacteria bacterium RIFCSPHIGHO2_01_FULL_41_26</name>
    <dbReference type="NCBI Taxonomy" id="1802661"/>
    <lineage>
        <taxon>Bacteria</taxon>
        <taxon>Candidatus Yanofskyibacteriota</taxon>
    </lineage>
</organism>
<reference evidence="1 2" key="1">
    <citation type="journal article" date="2016" name="Nat. Commun.">
        <title>Thousands of microbial genomes shed light on interconnected biogeochemical processes in an aquifer system.</title>
        <authorList>
            <person name="Anantharaman K."/>
            <person name="Brown C.T."/>
            <person name="Hug L.A."/>
            <person name="Sharon I."/>
            <person name="Castelle C.J."/>
            <person name="Probst A.J."/>
            <person name="Thomas B.C."/>
            <person name="Singh A."/>
            <person name="Wilkins M.J."/>
            <person name="Karaoz U."/>
            <person name="Brodie E.L."/>
            <person name="Williams K.H."/>
            <person name="Hubbard S.S."/>
            <person name="Banfield J.F."/>
        </authorList>
    </citation>
    <scope>NUCLEOTIDE SEQUENCE [LARGE SCALE GENOMIC DNA]</scope>
</reference>
<evidence type="ECO:0008006" key="3">
    <source>
        <dbReference type="Google" id="ProtNLM"/>
    </source>
</evidence>